<comment type="caution">
    <text evidence="1">The sequence shown here is derived from an EMBL/GenBank/DDBJ whole genome shotgun (WGS) entry which is preliminary data.</text>
</comment>
<sequence length="148" mass="17104">MDGVLQRHTSRLYGRALFERLCEHMKQVRQERVAIDGDLLSYAPDEFGNVGMYVAAEPLTPEHNYFEIEIVDPGVESNIVVGLVSAKHPLDQYPGWIPDSVGYHVGDGRMTRYPQEGNFLMKICANMNFRSKMMNDFRRTIIYVFERQ</sequence>
<dbReference type="Proteomes" id="UP001497382">
    <property type="component" value="Unassembled WGS sequence"/>
</dbReference>
<dbReference type="InterPro" id="IPR013320">
    <property type="entry name" value="ConA-like_dom_sf"/>
</dbReference>
<proteinExistence type="predicted"/>
<reference evidence="1 2" key="1">
    <citation type="submission" date="2024-04" db="EMBL/GenBank/DDBJ databases">
        <authorList>
            <person name="Rising A."/>
            <person name="Reimegard J."/>
            <person name="Sonavane S."/>
            <person name="Akerstrom W."/>
            <person name="Nylinder S."/>
            <person name="Hedman E."/>
            <person name="Kallberg Y."/>
        </authorList>
    </citation>
    <scope>NUCLEOTIDE SEQUENCE [LARGE SCALE GENOMIC DNA]</scope>
</reference>
<gene>
    <name evidence="1" type="ORF">LARSCL_LOCUS16826</name>
</gene>
<dbReference type="Gene3D" id="2.60.120.920">
    <property type="match status" value="1"/>
</dbReference>
<dbReference type="EMBL" id="CAXIEN010000273">
    <property type="protein sequence ID" value="CAL1291002.1"/>
    <property type="molecule type" value="Genomic_DNA"/>
</dbReference>
<organism evidence="1 2">
    <name type="scientific">Larinioides sclopetarius</name>
    <dbReference type="NCBI Taxonomy" id="280406"/>
    <lineage>
        <taxon>Eukaryota</taxon>
        <taxon>Metazoa</taxon>
        <taxon>Ecdysozoa</taxon>
        <taxon>Arthropoda</taxon>
        <taxon>Chelicerata</taxon>
        <taxon>Arachnida</taxon>
        <taxon>Araneae</taxon>
        <taxon>Araneomorphae</taxon>
        <taxon>Entelegynae</taxon>
        <taxon>Araneoidea</taxon>
        <taxon>Araneidae</taxon>
        <taxon>Larinioides</taxon>
    </lineage>
</organism>
<evidence type="ECO:0000313" key="1">
    <source>
        <dbReference type="EMBL" id="CAL1291002.1"/>
    </source>
</evidence>
<accession>A0AAV2B547</accession>
<evidence type="ECO:0000313" key="2">
    <source>
        <dbReference type="Proteomes" id="UP001497382"/>
    </source>
</evidence>
<protein>
    <submittedName>
        <fullName evidence="1">Uncharacterized protein</fullName>
    </submittedName>
</protein>
<keyword evidence="2" id="KW-1185">Reference proteome</keyword>
<name>A0AAV2B547_9ARAC</name>
<dbReference type="AlphaFoldDB" id="A0AAV2B547"/>
<dbReference type="InterPro" id="IPR043136">
    <property type="entry name" value="B30.2/SPRY_sf"/>
</dbReference>
<dbReference type="SUPFAM" id="SSF49899">
    <property type="entry name" value="Concanavalin A-like lectins/glucanases"/>
    <property type="match status" value="1"/>
</dbReference>